<gene>
    <name evidence="12" type="primary">Cd200r1</name>
    <name evidence="12" type="ORF">URIAAL_R15030</name>
</gene>
<dbReference type="PANTHER" id="PTHR46841">
    <property type="entry name" value="OX-2 MEMBRANE GLYCOPROTEIN"/>
    <property type="match status" value="1"/>
</dbReference>
<dbReference type="GO" id="GO:0009986">
    <property type="term" value="C:cell surface"/>
    <property type="evidence" value="ECO:0007669"/>
    <property type="project" value="TreeGrafter"/>
</dbReference>
<keyword evidence="8" id="KW-0393">Immunoglobulin domain</keyword>
<evidence type="ECO:0000256" key="10">
    <source>
        <dbReference type="SAM" id="Phobius"/>
    </source>
</evidence>
<organism evidence="12 13">
    <name type="scientific">Uria aalge</name>
    <name type="common">Common mure</name>
    <name type="synonym">Colymbus aalge</name>
    <dbReference type="NCBI Taxonomy" id="13746"/>
    <lineage>
        <taxon>Eukaryota</taxon>
        <taxon>Metazoa</taxon>
        <taxon>Chordata</taxon>
        <taxon>Craniata</taxon>
        <taxon>Vertebrata</taxon>
        <taxon>Euteleostomi</taxon>
        <taxon>Archelosauria</taxon>
        <taxon>Archosauria</taxon>
        <taxon>Dinosauria</taxon>
        <taxon>Saurischia</taxon>
        <taxon>Theropoda</taxon>
        <taxon>Coelurosauria</taxon>
        <taxon>Aves</taxon>
        <taxon>Neognathae</taxon>
        <taxon>Neoaves</taxon>
        <taxon>Charadriiformes</taxon>
        <taxon>Alcidae</taxon>
        <taxon>Uria</taxon>
    </lineage>
</organism>
<keyword evidence="13" id="KW-1185">Reference proteome</keyword>
<protein>
    <submittedName>
        <fullName evidence="12">MO2R1 protein</fullName>
    </submittedName>
</protein>
<dbReference type="GO" id="GO:0034113">
    <property type="term" value="P:heterotypic cell-cell adhesion"/>
    <property type="evidence" value="ECO:0007669"/>
    <property type="project" value="TreeGrafter"/>
</dbReference>
<reference evidence="12 13" key="1">
    <citation type="submission" date="2019-09" db="EMBL/GenBank/DDBJ databases">
        <title>Bird 10,000 Genomes (B10K) Project - Family phase.</title>
        <authorList>
            <person name="Zhang G."/>
        </authorList>
    </citation>
    <scope>NUCLEOTIDE SEQUENCE [LARGE SCALE GENOMIC DNA]</scope>
    <source>
        <strain evidence="12">OUT-0019</strain>
        <tissue evidence="12">Blood</tissue>
    </source>
</reference>
<evidence type="ECO:0000256" key="8">
    <source>
        <dbReference type="ARBA" id="ARBA00023319"/>
    </source>
</evidence>
<dbReference type="PANTHER" id="PTHR46841:SF10">
    <property type="entry name" value="CD200 MOLECULE LIKE 1-RELATED"/>
    <property type="match status" value="1"/>
</dbReference>
<feature type="transmembrane region" description="Helical" evidence="10">
    <location>
        <begin position="80"/>
        <end position="100"/>
    </location>
</feature>
<comment type="subcellular location">
    <subcellularLocation>
        <location evidence="1">Membrane</location>
        <topology evidence="1">Single-pass membrane protein</topology>
    </subcellularLocation>
</comment>
<keyword evidence="6" id="KW-1015">Disulfide bond</keyword>
<keyword evidence="3" id="KW-0732">Signal</keyword>
<keyword evidence="4 10" id="KW-1133">Transmembrane helix</keyword>
<dbReference type="PROSITE" id="PS50835">
    <property type="entry name" value="IG_LIKE"/>
    <property type="match status" value="1"/>
</dbReference>
<evidence type="ECO:0000256" key="1">
    <source>
        <dbReference type="ARBA" id="ARBA00004167"/>
    </source>
</evidence>
<dbReference type="Proteomes" id="UP000535478">
    <property type="component" value="Unassembled WGS sequence"/>
</dbReference>
<evidence type="ECO:0000313" key="12">
    <source>
        <dbReference type="EMBL" id="NXV44148.1"/>
    </source>
</evidence>
<feature type="compositionally biased region" description="Basic and acidic residues" evidence="9">
    <location>
        <begin position="122"/>
        <end position="146"/>
    </location>
</feature>
<keyword evidence="5 10" id="KW-0472">Membrane</keyword>
<dbReference type="InterPro" id="IPR047164">
    <property type="entry name" value="OX2G-like"/>
</dbReference>
<evidence type="ECO:0000313" key="13">
    <source>
        <dbReference type="Proteomes" id="UP000535478"/>
    </source>
</evidence>
<evidence type="ECO:0000256" key="3">
    <source>
        <dbReference type="ARBA" id="ARBA00022729"/>
    </source>
</evidence>
<keyword evidence="2 10" id="KW-0812">Transmembrane</keyword>
<dbReference type="AlphaFoldDB" id="A0A7L3TWZ4"/>
<name>A0A7L3TWZ4_URIAL</name>
<comment type="caution">
    <text evidence="12">The sequence shown here is derived from an EMBL/GenBank/DDBJ whole genome shotgun (WGS) entry which is preliminary data.</text>
</comment>
<keyword evidence="7" id="KW-0325">Glycoprotein</keyword>
<proteinExistence type="predicted"/>
<evidence type="ECO:0000256" key="9">
    <source>
        <dbReference type="SAM" id="MobiDB-lite"/>
    </source>
</evidence>
<dbReference type="EMBL" id="VZUE01000056">
    <property type="protein sequence ID" value="NXV44148.1"/>
    <property type="molecule type" value="Genomic_DNA"/>
</dbReference>
<feature type="region of interest" description="Disordered" evidence="9">
    <location>
        <begin position="108"/>
        <end position="152"/>
    </location>
</feature>
<sequence>VCSATGKPAPKITWLNESNLDESPEIHHIQNANGTVTVANRLTFSASHFHALACLLDHPQGRKMKAVYLEEAKEGDQKSMIVMAVVIAVLFLTILIHRIMRLKNRRREKLKRCRAPRTPTAGKEEKGLHQDLSEETKSLHTPKDQDVVYQNE</sequence>
<feature type="domain" description="Ig-like" evidence="11">
    <location>
        <begin position="1"/>
        <end position="70"/>
    </location>
</feature>
<evidence type="ECO:0000256" key="7">
    <source>
        <dbReference type="ARBA" id="ARBA00023180"/>
    </source>
</evidence>
<dbReference type="Pfam" id="PF08205">
    <property type="entry name" value="C2-set_2"/>
    <property type="match status" value="1"/>
</dbReference>
<accession>A0A7L3TWZ4</accession>
<feature type="non-terminal residue" evidence="12">
    <location>
        <position position="1"/>
    </location>
</feature>
<evidence type="ECO:0000256" key="2">
    <source>
        <dbReference type="ARBA" id="ARBA00022692"/>
    </source>
</evidence>
<dbReference type="GO" id="GO:0150079">
    <property type="term" value="P:negative regulation of neuroinflammatory response"/>
    <property type="evidence" value="ECO:0007669"/>
    <property type="project" value="TreeGrafter"/>
</dbReference>
<evidence type="ECO:0000256" key="4">
    <source>
        <dbReference type="ARBA" id="ARBA00022989"/>
    </source>
</evidence>
<dbReference type="InterPro" id="IPR013783">
    <property type="entry name" value="Ig-like_fold"/>
</dbReference>
<dbReference type="SUPFAM" id="SSF48726">
    <property type="entry name" value="Immunoglobulin"/>
    <property type="match status" value="1"/>
</dbReference>
<dbReference type="GO" id="GO:0016020">
    <property type="term" value="C:membrane"/>
    <property type="evidence" value="ECO:0007669"/>
    <property type="project" value="UniProtKB-SubCell"/>
</dbReference>
<dbReference type="InterPro" id="IPR007110">
    <property type="entry name" value="Ig-like_dom"/>
</dbReference>
<evidence type="ECO:0000259" key="11">
    <source>
        <dbReference type="PROSITE" id="PS50835"/>
    </source>
</evidence>
<feature type="non-terminal residue" evidence="12">
    <location>
        <position position="152"/>
    </location>
</feature>
<evidence type="ECO:0000256" key="5">
    <source>
        <dbReference type="ARBA" id="ARBA00023136"/>
    </source>
</evidence>
<dbReference type="InterPro" id="IPR013162">
    <property type="entry name" value="CD80_C2-set"/>
</dbReference>
<evidence type="ECO:0000256" key="6">
    <source>
        <dbReference type="ARBA" id="ARBA00023157"/>
    </source>
</evidence>
<dbReference type="GO" id="GO:0043025">
    <property type="term" value="C:neuronal cell body"/>
    <property type="evidence" value="ECO:0007669"/>
    <property type="project" value="TreeGrafter"/>
</dbReference>
<dbReference type="InterPro" id="IPR036179">
    <property type="entry name" value="Ig-like_dom_sf"/>
</dbReference>
<dbReference type="GO" id="GO:0098632">
    <property type="term" value="F:cell-cell adhesion mediator activity"/>
    <property type="evidence" value="ECO:0007669"/>
    <property type="project" value="InterPro"/>
</dbReference>
<dbReference type="GO" id="GO:0030424">
    <property type="term" value="C:axon"/>
    <property type="evidence" value="ECO:0007669"/>
    <property type="project" value="TreeGrafter"/>
</dbReference>
<dbReference type="Gene3D" id="2.60.40.10">
    <property type="entry name" value="Immunoglobulins"/>
    <property type="match status" value="1"/>
</dbReference>